<dbReference type="Gene3D" id="3.40.50.150">
    <property type="entry name" value="Vaccinia Virus protein VP39"/>
    <property type="match status" value="1"/>
</dbReference>
<dbReference type="PROSITE" id="PS00094">
    <property type="entry name" value="C5_MTASE_1"/>
    <property type="match status" value="1"/>
</dbReference>
<evidence type="ECO:0000256" key="7">
    <source>
        <dbReference type="RuleBase" id="RU000417"/>
    </source>
</evidence>
<dbReference type="InterPro" id="IPR050750">
    <property type="entry name" value="C5-MTase"/>
</dbReference>
<organism evidence="8 9">
    <name type="scientific">Williamsoniiplasma somnilux</name>
    <dbReference type="NCBI Taxonomy" id="215578"/>
    <lineage>
        <taxon>Bacteria</taxon>
        <taxon>Bacillati</taxon>
        <taxon>Mycoplasmatota</taxon>
        <taxon>Mollicutes</taxon>
        <taxon>Entomoplasmatales</taxon>
        <taxon>Williamsoniiplasma</taxon>
    </lineage>
</organism>
<dbReference type="REBASE" id="225942">
    <property type="entry name" value="M.EsoPYAN1ORF3360P"/>
</dbReference>
<dbReference type="Gene3D" id="3.90.120.10">
    <property type="entry name" value="DNA Methylase, subunit A, domain 2"/>
    <property type="match status" value="1"/>
</dbReference>
<evidence type="ECO:0000256" key="2">
    <source>
        <dbReference type="ARBA" id="ARBA00022679"/>
    </source>
</evidence>
<sequence>MNKKLKVFETFAGIGAQHKALEILKKNNTLDYEIVGTSEWDAWANISYHAIHNNNKNIAKELSDEKIDNFLKKFTLSLDSKSPAKFSSIKKLSRQNKEILYSSLVLNNNLSDITKVTGKQLFDTTKGIDLLTYSFPCQDLSTAGSFHGGNQGMKKGSGTRSGLLWEIERILKELKKIEQLPKFLLLENVRNMLSNAHIKDYEEWLKFLNSIGYNTQTYVLNSNDFGSPQKRTRVFGLSVLKPDYNFEDTFKETKEVIEKNNQPKSVSEIFSITKKLDEIITTKYTKDLSLNLDEFINSVPNNTYSRKKIFEDNPHLFVKNKEELTKNINYQKIKDGYMTLTTRTITTKQDRNPNAGVIDISNTIIEKELIKRGLNNKSRYRFLTPRECFMLMGFESEDFNRVIKEICRKDILLRQAGNSIAVNVLVSIFMHIKEQNK</sequence>
<dbReference type="PRINTS" id="PR00105">
    <property type="entry name" value="C5METTRFRASE"/>
</dbReference>
<keyword evidence="2 5" id="KW-0808">Transferase</keyword>
<dbReference type="InterPro" id="IPR018117">
    <property type="entry name" value="C5_DNA_meth_AS"/>
</dbReference>
<dbReference type="PROSITE" id="PS00095">
    <property type="entry name" value="C5_MTASE_2"/>
    <property type="match status" value="1"/>
</dbReference>
<dbReference type="EMBL" id="CP024965">
    <property type="protein sequence ID" value="ATZ18718.1"/>
    <property type="molecule type" value="Genomic_DNA"/>
</dbReference>
<evidence type="ECO:0000313" key="9">
    <source>
        <dbReference type="Proteomes" id="UP000232230"/>
    </source>
</evidence>
<dbReference type="GO" id="GO:0009307">
    <property type="term" value="P:DNA restriction-modification system"/>
    <property type="evidence" value="ECO:0007669"/>
    <property type="project" value="UniProtKB-KW"/>
</dbReference>
<dbReference type="NCBIfam" id="TIGR00675">
    <property type="entry name" value="dcm"/>
    <property type="match status" value="1"/>
</dbReference>
<dbReference type="PANTHER" id="PTHR46098">
    <property type="entry name" value="TRNA (CYTOSINE(38)-C(5))-METHYLTRANSFERASE"/>
    <property type="match status" value="1"/>
</dbReference>
<dbReference type="Proteomes" id="UP000232230">
    <property type="component" value="Chromosome"/>
</dbReference>
<dbReference type="InterPro" id="IPR001525">
    <property type="entry name" value="C5_MeTfrase"/>
</dbReference>
<comment type="similarity">
    <text evidence="5 6">Belongs to the class I-like SAM-binding methyltransferase superfamily. C5-methyltransferase family.</text>
</comment>
<dbReference type="InterPro" id="IPR031303">
    <property type="entry name" value="C5_meth_CS"/>
</dbReference>
<keyword evidence="1 5" id="KW-0489">Methyltransferase</keyword>
<dbReference type="EC" id="2.1.1.37" evidence="7"/>
<evidence type="ECO:0000256" key="3">
    <source>
        <dbReference type="ARBA" id="ARBA00022691"/>
    </source>
</evidence>
<dbReference type="PANTHER" id="PTHR46098:SF1">
    <property type="entry name" value="TRNA (CYTOSINE(38)-C(5))-METHYLTRANSFERASE"/>
    <property type="match status" value="1"/>
</dbReference>
<accession>A0A2K8NZS8</accession>
<dbReference type="KEGG" id="esx:ESOMN_v1c03360"/>
<keyword evidence="3 5" id="KW-0949">S-adenosyl-L-methionine</keyword>
<dbReference type="SUPFAM" id="SSF53335">
    <property type="entry name" value="S-adenosyl-L-methionine-dependent methyltransferases"/>
    <property type="match status" value="1"/>
</dbReference>
<dbReference type="AlphaFoldDB" id="A0A2K8NZS8"/>
<reference evidence="8 9" key="1">
    <citation type="submission" date="2017-11" db="EMBL/GenBank/DDBJ databases">
        <title>Genome sequence of Entomoplasma somnilux PYAN-1 (ATCC 49194).</title>
        <authorList>
            <person name="Lo W.-S."/>
            <person name="Gasparich G.E."/>
            <person name="Kuo C.-H."/>
        </authorList>
    </citation>
    <scope>NUCLEOTIDE SEQUENCE [LARGE SCALE GENOMIC DNA]</scope>
    <source>
        <strain evidence="8 9">PYAN-1</strain>
    </source>
</reference>
<keyword evidence="4" id="KW-0680">Restriction system</keyword>
<keyword evidence="9" id="KW-1185">Reference proteome</keyword>
<evidence type="ECO:0000256" key="4">
    <source>
        <dbReference type="ARBA" id="ARBA00022747"/>
    </source>
</evidence>
<evidence type="ECO:0000256" key="5">
    <source>
        <dbReference type="PROSITE-ProRule" id="PRU01016"/>
    </source>
</evidence>
<comment type="catalytic activity">
    <reaction evidence="7">
        <text>a 2'-deoxycytidine in DNA + S-adenosyl-L-methionine = a 5-methyl-2'-deoxycytidine in DNA + S-adenosyl-L-homocysteine + H(+)</text>
        <dbReference type="Rhea" id="RHEA:13681"/>
        <dbReference type="Rhea" id="RHEA-COMP:11369"/>
        <dbReference type="Rhea" id="RHEA-COMP:11370"/>
        <dbReference type="ChEBI" id="CHEBI:15378"/>
        <dbReference type="ChEBI" id="CHEBI:57856"/>
        <dbReference type="ChEBI" id="CHEBI:59789"/>
        <dbReference type="ChEBI" id="CHEBI:85452"/>
        <dbReference type="ChEBI" id="CHEBI:85454"/>
        <dbReference type="EC" id="2.1.1.37"/>
    </reaction>
</comment>
<dbReference type="GO" id="GO:0032259">
    <property type="term" value="P:methylation"/>
    <property type="evidence" value="ECO:0007669"/>
    <property type="project" value="UniProtKB-KW"/>
</dbReference>
<dbReference type="GO" id="GO:0003886">
    <property type="term" value="F:DNA (cytosine-5-)-methyltransferase activity"/>
    <property type="evidence" value="ECO:0007669"/>
    <property type="project" value="UniProtKB-EC"/>
</dbReference>
<dbReference type="PROSITE" id="PS51679">
    <property type="entry name" value="SAM_MT_C5"/>
    <property type="match status" value="1"/>
</dbReference>
<name>A0A2K8NZS8_9MOLU</name>
<proteinExistence type="inferred from homology"/>
<evidence type="ECO:0000256" key="1">
    <source>
        <dbReference type="ARBA" id="ARBA00022603"/>
    </source>
</evidence>
<evidence type="ECO:0000256" key="6">
    <source>
        <dbReference type="RuleBase" id="RU000416"/>
    </source>
</evidence>
<protein>
    <recommendedName>
        <fullName evidence="7">Cytosine-specific methyltransferase</fullName>
        <ecNumber evidence="7">2.1.1.37</ecNumber>
    </recommendedName>
</protein>
<dbReference type="RefSeq" id="WP_024863241.1">
    <property type="nucleotide sequence ID" value="NZ_CP024965.1"/>
</dbReference>
<evidence type="ECO:0000313" key="8">
    <source>
        <dbReference type="EMBL" id="ATZ18718.1"/>
    </source>
</evidence>
<feature type="active site" evidence="5">
    <location>
        <position position="137"/>
    </location>
</feature>
<gene>
    <name evidence="8" type="primary">dcm</name>
    <name evidence="8" type="ORF">ESOMN_v1c03360</name>
</gene>
<dbReference type="Pfam" id="PF00145">
    <property type="entry name" value="DNA_methylase"/>
    <property type="match status" value="1"/>
</dbReference>
<dbReference type="InterPro" id="IPR029063">
    <property type="entry name" value="SAM-dependent_MTases_sf"/>
</dbReference>